<organism evidence="2 3">
    <name type="scientific">Acacia crassicarpa</name>
    <name type="common">northern wattle</name>
    <dbReference type="NCBI Taxonomy" id="499986"/>
    <lineage>
        <taxon>Eukaryota</taxon>
        <taxon>Viridiplantae</taxon>
        <taxon>Streptophyta</taxon>
        <taxon>Embryophyta</taxon>
        <taxon>Tracheophyta</taxon>
        <taxon>Spermatophyta</taxon>
        <taxon>Magnoliopsida</taxon>
        <taxon>eudicotyledons</taxon>
        <taxon>Gunneridae</taxon>
        <taxon>Pentapetalae</taxon>
        <taxon>rosids</taxon>
        <taxon>fabids</taxon>
        <taxon>Fabales</taxon>
        <taxon>Fabaceae</taxon>
        <taxon>Caesalpinioideae</taxon>
        <taxon>mimosoid clade</taxon>
        <taxon>Acacieae</taxon>
        <taxon>Acacia</taxon>
    </lineage>
</organism>
<gene>
    <name evidence="2" type="ORF">QN277_011953</name>
</gene>
<proteinExistence type="predicted"/>
<dbReference type="EMBL" id="JAWXYG010000002">
    <property type="protein sequence ID" value="KAK4280314.1"/>
    <property type="molecule type" value="Genomic_DNA"/>
</dbReference>
<comment type="caution">
    <text evidence="2">The sequence shown here is derived from an EMBL/GenBank/DDBJ whole genome shotgun (WGS) entry which is preliminary data.</text>
</comment>
<dbReference type="AlphaFoldDB" id="A0AAE1MZR1"/>
<protein>
    <submittedName>
        <fullName evidence="2">Uncharacterized protein</fullName>
    </submittedName>
</protein>
<reference evidence="2" key="1">
    <citation type="submission" date="2023-10" db="EMBL/GenBank/DDBJ databases">
        <title>Chromosome-level genome of the transformable northern wattle, Acacia crassicarpa.</title>
        <authorList>
            <person name="Massaro I."/>
            <person name="Sinha N.R."/>
            <person name="Poethig S."/>
            <person name="Leichty A.R."/>
        </authorList>
    </citation>
    <scope>NUCLEOTIDE SEQUENCE</scope>
    <source>
        <strain evidence="2">Acra3RX</strain>
        <tissue evidence="2">Leaf</tissue>
    </source>
</reference>
<evidence type="ECO:0000256" key="1">
    <source>
        <dbReference type="SAM" id="SignalP"/>
    </source>
</evidence>
<accession>A0AAE1MZR1</accession>
<dbReference type="Proteomes" id="UP001293593">
    <property type="component" value="Unassembled WGS sequence"/>
</dbReference>
<evidence type="ECO:0000313" key="3">
    <source>
        <dbReference type="Proteomes" id="UP001293593"/>
    </source>
</evidence>
<feature type="signal peptide" evidence="1">
    <location>
        <begin position="1"/>
        <end position="27"/>
    </location>
</feature>
<evidence type="ECO:0000313" key="2">
    <source>
        <dbReference type="EMBL" id="KAK4280314.1"/>
    </source>
</evidence>
<sequence>MTKISLRFVSIIFVVSILLLHPHTCSASSLSRRQNTSPTNNTVSAAAATTTCDSDHRCLITDVVDADSFGSDPRFVSTLASTGPPGSIAFNTLNLNKPAVACRSPTGRFSTCLPRKTVAPANAPVCMNPYKRDC</sequence>
<feature type="chain" id="PRO_5042263056" evidence="1">
    <location>
        <begin position="28"/>
        <end position="134"/>
    </location>
</feature>
<keyword evidence="1" id="KW-0732">Signal</keyword>
<name>A0AAE1MZR1_9FABA</name>
<keyword evidence="3" id="KW-1185">Reference proteome</keyword>